<proteinExistence type="predicted"/>
<gene>
    <name evidence="2" type="ORF">COCON_G00148970</name>
</gene>
<keyword evidence="3" id="KW-1185">Reference proteome</keyword>
<feature type="region of interest" description="Disordered" evidence="1">
    <location>
        <begin position="1"/>
        <end position="26"/>
    </location>
</feature>
<feature type="non-terminal residue" evidence="2">
    <location>
        <position position="105"/>
    </location>
</feature>
<sequence length="105" mass="11798">MKELLPQQQREETHHTSGLLRVKESPRSRRSLARALSWKGRWMQRLLPWETSAFPERPGDLAASRGAVMEPKARQAIGGAGEAASHQALGCNRVQKTWHTPGYTN</sequence>
<accession>A0A9Q1DCC1</accession>
<dbReference type="AlphaFoldDB" id="A0A9Q1DCC1"/>
<dbReference type="Proteomes" id="UP001152803">
    <property type="component" value="Unassembled WGS sequence"/>
</dbReference>
<evidence type="ECO:0000256" key="1">
    <source>
        <dbReference type="SAM" id="MobiDB-lite"/>
    </source>
</evidence>
<evidence type="ECO:0000313" key="2">
    <source>
        <dbReference type="EMBL" id="KAJ8265798.1"/>
    </source>
</evidence>
<reference evidence="2" key="1">
    <citation type="journal article" date="2023" name="Science">
        <title>Genome structures resolve the early diversification of teleost fishes.</title>
        <authorList>
            <person name="Parey E."/>
            <person name="Louis A."/>
            <person name="Montfort J."/>
            <person name="Bouchez O."/>
            <person name="Roques C."/>
            <person name="Iampietro C."/>
            <person name="Lluch J."/>
            <person name="Castinel A."/>
            <person name="Donnadieu C."/>
            <person name="Desvignes T."/>
            <person name="Floi Bucao C."/>
            <person name="Jouanno E."/>
            <person name="Wen M."/>
            <person name="Mejri S."/>
            <person name="Dirks R."/>
            <person name="Jansen H."/>
            <person name="Henkel C."/>
            <person name="Chen W.J."/>
            <person name="Zahm M."/>
            <person name="Cabau C."/>
            <person name="Klopp C."/>
            <person name="Thompson A.W."/>
            <person name="Robinson-Rechavi M."/>
            <person name="Braasch I."/>
            <person name="Lecointre G."/>
            <person name="Bobe J."/>
            <person name="Postlethwait J.H."/>
            <person name="Berthelot C."/>
            <person name="Roest Crollius H."/>
            <person name="Guiguen Y."/>
        </authorList>
    </citation>
    <scope>NUCLEOTIDE SEQUENCE</scope>
    <source>
        <strain evidence="2">Concon-B</strain>
    </source>
</reference>
<protein>
    <submittedName>
        <fullName evidence="2">Uncharacterized protein</fullName>
    </submittedName>
</protein>
<organism evidence="2 3">
    <name type="scientific">Conger conger</name>
    <name type="common">Conger eel</name>
    <name type="synonym">Muraena conger</name>
    <dbReference type="NCBI Taxonomy" id="82655"/>
    <lineage>
        <taxon>Eukaryota</taxon>
        <taxon>Metazoa</taxon>
        <taxon>Chordata</taxon>
        <taxon>Craniata</taxon>
        <taxon>Vertebrata</taxon>
        <taxon>Euteleostomi</taxon>
        <taxon>Actinopterygii</taxon>
        <taxon>Neopterygii</taxon>
        <taxon>Teleostei</taxon>
        <taxon>Anguilliformes</taxon>
        <taxon>Congridae</taxon>
        <taxon>Conger</taxon>
    </lineage>
</organism>
<name>A0A9Q1DCC1_CONCO</name>
<evidence type="ECO:0000313" key="3">
    <source>
        <dbReference type="Proteomes" id="UP001152803"/>
    </source>
</evidence>
<dbReference type="EMBL" id="JAFJMO010000010">
    <property type="protein sequence ID" value="KAJ8265798.1"/>
    <property type="molecule type" value="Genomic_DNA"/>
</dbReference>
<comment type="caution">
    <text evidence="2">The sequence shown here is derived from an EMBL/GenBank/DDBJ whole genome shotgun (WGS) entry which is preliminary data.</text>
</comment>